<proteinExistence type="predicted"/>
<dbReference type="PANTHER" id="PTHR13285">
    <property type="entry name" value="ACYLTRANSFERASE"/>
    <property type="match status" value="1"/>
</dbReference>
<name>A0A837J6V2_9BACT</name>
<keyword evidence="1" id="KW-0812">Transmembrane</keyword>
<dbReference type="AlphaFoldDB" id="A0A837J6V2"/>
<dbReference type="InterPro" id="IPR051085">
    <property type="entry name" value="MB_O-acyltransferase"/>
</dbReference>
<sequence length="177" mass="20665">MLFNSYEFIFIFLPVMFVVYFYLNSKRLILGAKIWLVVGSLFFYSYWNVIYLPLILLSIFVNYGVGLSLVNHEKIRISSKTILSFGIVFNLGLLGYFKYTDFFLDNFNGIFGTNIPLPHIILPLGISFFTFTQIAFLVDAYKQEAKEYSLINYMLFVTYFPHLLAGPILHHKEMMPQ</sequence>
<feature type="transmembrane region" description="Helical" evidence="1">
    <location>
        <begin position="50"/>
        <end position="70"/>
    </location>
</feature>
<feature type="transmembrane region" description="Helical" evidence="1">
    <location>
        <begin position="6"/>
        <end position="23"/>
    </location>
</feature>
<feature type="transmembrane region" description="Helical" evidence="1">
    <location>
        <begin position="150"/>
        <end position="169"/>
    </location>
</feature>
<evidence type="ECO:0000313" key="4">
    <source>
        <dbReference type="EMBL" id="KLE02001.1"/>
    </source>
</evidence>
<evidence type="ECO:0000313" key="2">
    <source>
        <dbReference type="EMBL" id="KLE01514.1"/>
    </source>
</evidence>
<feature type="transmembrane region" description="Helical" evidence="1">
    <location>
        <begin position="119"/>
        <end position="138"/>
    </location>
</feature>
<gene>
    <name evidence="4" type="ORF">AF76_03380</name>
    <name evidence="3" type="ORF">AF76_04270</name>
    <name evidence="2" type="ORF">AF76_04275</name>
</gene>
<evidence type="ECO:0000313" key="3">
    <source>
        <dbReference type="EMBL" id="KLE01594.1"/>
    </source>
</evidence>
<dbReference type="Proteomes" id="UP000035526">
    <property type="component" value="Unassembled WGS sequence"/>
</dbReference>
<reference evidence="3 5" key="1">
    <citation type="submission" date="2014-01" db="EMBL/GenBank/DDBJ databases">
        <title>Development of a Comparative Genomic Fingerprinting Assay for High Resolution Genotyping of Arcobacter butzleri.</title>
        <authorList>
            <person name="Webb A.L."/>
            <person name="Inglis G.D."/>
            <person name="Kruczkiewicz P."/>
            <person name="Selinger L.B."/>
            <person name="Taboada E.N."/>
        </authorList>
    </citation>
    <scope>NUCLEOTIDE SEQUENCE [LARGE SCALE GENOMIC DNA]</scope>
    <source>
        <strain evidence="3 5">L351</strain>
    </source>
</reference>
<dbReference type="EMBL" id="JAIS01000042">
    <property type="protein sequence ID" value="KLE02001.1"/>
    <property type="molecule type" value="Genomic_DNA"/>
</dbReference>
<dbReference type="PANTHER" id="PTHR13285:SF23">
    <property type="entry name" value="TEICHOIC ACID D-ALANYLTRANSFERASE"/>
    <property type="match status" value="1"/>
</dbReference>
<keyword evidence="1" id="KW-0472">Membrane</keyword>
<dbReference type="EMBL" id="JAIS01000065">
    <property type="protein sequence ID" value="KLE01594.1"/>
    <property type="molecule type" value="Genomic_DNA"/>
</dbReference>
<comment type="caution">
    <text evidence="3">The sequence shown here is derived from an EMBL/GenBank/DDBJ whole genome shotgun (WGS) entry which is preliminary data.</text>
</comment>
<feature type="transmembrane region" description="Helical" evidence="1">
    <location>
        <begin position="28"/>
        <end position="44"/>
    </location>
</feature>
<organism evidence="3 5">
    <name type="scientific">Aliarcobacter butzleri L351</name>
    <dbReference type="NCBI Taxonomy" id="1447259"/>
    <lineage>
        <taxon>Bacteria</taxon>
        <taxon>Pseudomonadati</taxon>
        <taxon>Campylobacterota</taxon>
        <taxon>Epsilonproteobacteria</taxon>
        <taxon>Campylobacterales</taxon>
        <taxon>Arcobacteraceae</taxon>
        <taxon>Aliarcobacter</taxon>
    </lineage>
</organism>
<feature type="transmembrane region" description="Helical" evidence="1">
    <location>
        <begin position="82"/>
        <end position="99"/>
    </location>
</feature>
<keyword evidence="1" id="KW-1133">Transmembrane helix</keyword>
<feature type="non-terminal residue" evidence="3">
    <location>
        <position position="177"/>
    </location>
</feature>
<evidence type="ECO:0000313" key="5">
    <source>
        <dbReference type="Proteomes" id="UP000035526"/>
    </source>
</evidence>
<dbReference type="GO" id="GO:0016746">
    <property type="term" value="F:acyltransferase activity"/>
    <property type="evidence" value="ECO:0007669"/>
    <property type="project" value="TreeGrafter"/>
</dbReference>
<evidence type="ECO:0000256" key="1">
    <source>
        <dbReference type="SAM" id="Phobius"/>
    </source>
</evidence>
<protein>
    <submittedName>
        <fullName evidence="3">Uncharacterized protein</fullName>
    </submittedName>
</protein>
<dbReference type="EMBL" id="JAIS01000066">
    <property type="protein sequence ID" value="KLE01514.1"/>
    <property type="molecule type" value="Genomic_DNA"/>
</dbReference>
<accession>A0A837J6V2</accession>